<evidence type="ECO:0000313" key="2">
    <source>
        <dbReference type="EMBL" id="KAG2215953.1"/>
    </source>
</evidence>
<organism evidence="2 3">
    <name type="scientific">Circinella minor</name>
    <dbReference type="NCBI Taxonomy" id="1195481"/>
    <lineage>
        <taxon>Eukaryota</taxon>
        <taxon>Fungi</taxon>
        <taxon>Fungi incertae sedis</taxon>
        <taxon>Mucoromycota</taxon>
        <taxon>Mucoromycotina</taxon>
        <taxon>Mucoromycetes</taxon>
        <taxon>Mucorales</taxon>
        <taxon>Lichtheimiaceae</taxon>
        <taxon>Circinella</taxon>
    </lineage>
</organism>
<comment type="caution">
    <text evidence="2">The sequence shown here is derived from an EMBL/GenBank/DDBJ whole genome shotgun (WGS) entry which is preliminary data.</text>
</comment>
<reference evidence="2 3" key="1">
    <citation type="submission" date="2020-12" db="EMBL/GenBank/DDBJ databases">
        <title>Metabolic potential, ecology and presence of endohyphal bacteria is reflected in genomic diversity of Mucoromycotina.</title>
        <authorList>
            <person name="Muszewska A."/>
            <person name="Okrasinska A."/>
            <person name="Steczkiewicz K."/>
            <person name="Drgas O."/>
            <person name="Orlowska M."/>
            <person name="Perlinska-Lenart U."/>
            <person name="Aleksandrzak-Piekarczyk T."/>
            <person name="Szatraj K."/>
            <person name="Zielenkiewicz U."/>
            <person name="Pilsyk S."/>
            <person name="Malc E."/>
            <person name="Mieczkowski P."/>
            <person name="Kruszewska J.S."/>
            <person name="Biernat P."/>
            <person name="Pawlowska J."/>
        </authorList>
    </citation>
    <scope>NUCLEOTIDE SEQUENCE [LARGE SCALE GENOMIC DNA]</scope>
    <source>
        <strain evidence="2 3">CBS 142.35</strain>
    </source>
</reference>
<proteinExistence type="predicted"/>
<evidence type="ECO:0000313" key="3">
    <source>
        <dbReference type="Proteomes" id="UP000646827"/>
    </source>
</evidence>
<feature type="transmembrane region" description="Helical" evidence="1">
    <location>
        <begin position="12"/>
        <end position="31"/>
    </location>
</feature>
<keyword evidence="1" id="KW-0472">Membrane</keyword>
<keyword evidence="3" id="KW-1185">Reference proteome</keyword>
<gene>
    <name evidence="2" type="ORF">INT45_004087</name>
</gene>
<dbReference type="AlphaFoldDB" id="A0A8H7RUB4"/>
<dbReference type="EMBL" id="JAEPRB010000472">
    <property type="protein sequence ID" value="KAG2215953.1"/>
    <property type="molecule type" value="Genomic_DNA"/>
</dbReference>
<sequence>MKGNTIDEIKEVLLNRFGFIPVFYSLTVLYGNVEYPGPYREIEKGLVLLYHMVSGESGKDMHK</sequence>
<protein>
    <submittedName>
        <fullName evidence="2">Uncharacterized protein</fullName>
    </submittedName>
</protein>
<accession>A0A8H7RUB4</accession>
<feature type="non-terminal residue" evidence="2">
    <location>
        <position position="63"/>
    </location>
</feature>
<keyword evidence="1" id="KW-1133">Transmembrane helix</keyword>
<name>A0A8H7RUB4_9FUNG</name>
<dbReference type="Proteomes" id="UP000646827">
    <property type="component" value="Unassembled WGS sequence"/>
</dbReference>
<dbReference type="OrthoDB" id="2265569at2759"/>
<evidence type="ECO:0000256" key="1">
    <source>
        <dbReference type="SAM" id="Phobius"/>
    </source>
</evidence>
<keyword evidence="1" id="KW-0812">Transmembrane</keyword>